<accession>A0AAD7SLU6</accession>
<dbReference type="EMBL" id="JAINUG010000050">
    <property type="protein sequence ID" value="KAJ8405047.1"/>
    <property type="molecule type" value="Genomic_DNA"/>
</dbReference>
<keyword evidence="3" id="KW-1185">Reference proteome</keyword>
<dbReference type="Proteomes" id="UP001221898">
    <property type="component" value="Unassembled WGS sequence"/>
</dbReference>
<proteinExistence type="predicted"/>
<organism evidence="2 3">
    <name type="scientific">Aldrovandia affinis</name>
    <dbReference type="NCBI Taxonomy" id="143900"/>
    <lineage>
        <taxon>Eukaryota</taxon>
        <taxon>Metazoa</taxon>
        <taxon>Chordata</taxon>
        <taxon>Craniata</taxon>
        <taxon>Vertebrata</taxon>
        <taxon>Euteleostomi</taxon>
        <taxon>Actinopterygii</taxon>
        <taxon>Neopterygii</taxon>
        <taxon>Teleostei</taxon>
        <taxon>Notacanthiformes</taxon>
        <taxon>Halosauridae</taxon>
        <taxon>Aldrovandia</taxon>
    </lineage>
</organism>
<dbReference type="AlphaFoldDB" id="A0AAD7SLU6"/>
<evidence type="ECO:0000313" key="3">
    <source>
        <dbReference type="Proteomes" id="UP001221898"/>
    </source>
</evidence>
<reference evidence="2" key="1">
    <citation type="journal article" date="2023" name="Science">
        <title>Genome structures resolve the early diversification of teleost fishes.</title>
        <authorList>
            <person name="Parey E."/>
            <person name="Louis A."/>
            <person name="Montfort J."/>
            <person name="Bouchez O."/>
            <person name="Roques C."/>
            <person name="Iampietro C."/>
            <person name="Lluch J."/>
            <person name="Castinel A."/>
            <person name="Donnadieu C."/>
            <person name="Desvignes T."/>
            <person name="Floi Bucao C."/>
            <person name="Jouanno E."/>
            <person name="Wen M."/>
            <person name="Mejri S."/>
            <person name="Dirks R."/>
            <person name="Jansen H."/>
            <person name="Henkel C."/>
            <person name="Chen W.J."/>
            <person name="Zahm M."/>
            <person name="Cabau C."/>
            <person name="Klopp C."/>
            <person name="Thompson A.W."/>
            <person name="Robinson-Rechavi M."/>
            <person name="Braasch I."/>
            <person name="Lecointre G."/>
            <person name="Bobe J."/>
            <person name="Postlethwait J.H."/>
            <person name="Berthelot C."/>
            <person name="Roest Crollius H."/>
            <person name="Guiguen Y."/>
        </authorList>
    </citation>
    <scope>NUCLEOTIDE SEQUENCE</scope>
    <source>
        <strain evidence="2">NC1722</strain>
    </source>
</reference>
<sequence length="100" mass="11091">MTDSSLTGHLTPAYPRAQRGPHSVRGHARSEPDKRGRGARARRFMPLSSRWRRDVGHNLPPARQRAHDPIQWAWFGILAGVLAPVSPAQTHYPAITAGQL</sequence>
<protein>
    <submittedName>
        <fullName evidence="2">Uncharacterized protein</fullName>
    </submittedName>
</protein>
<feature type="region of interest" description="Disordered" evidence="1">
    <location>
        <begin position="1"/>
        <end position="41"/>
    </location>
</feature>
<evidence type="ECO:0000256" key="1">
    <source>
        <dbReference type="SAM" id="MobiDB-lite"/>
    </source>
</evidence>
<name>A0AAD7SLU6_9TELE</name>
<evidence type="ECO:0000313" key="2">
    <source>
        <dbReference type="EMBL" id="KAJ8405047.1"/>
    </source>
</evidence>
<comment type="caution">
    <text evidence="2">The sequence shown here is derived from an EMBL/GenBank/DDBJ whole genome shotgun (WGS) entry which is preliminary data.</text>
</comment>
<gene>
    <name evidence="2" type="ORF">AAFF_G00329680</name>
</gene>